<evidence type="ECO:0000313" key="1">
    <source>
        <dbReference type="EMBL" id="MPC71741.1"/>
    </source>
</evidence>
<proteinExistence type="predicted"/>
<evidence type="ECO:0000313" key="2">
    <source>
        <dbReference type="Proteomes" id="UP000324222"/>
    </source>
</evidence>
<protein>
    <submittedName>
        <fullName evidence="1">Uncharacterized protein</fullName>
    </submittedName>
</protein>
<dbReference type="Proteomes" id="UP000324222">
    <property type="component" value="Unassembled WGS sequence"/>
</dbReference>
<dbReference type="EMBL" id="VSRR010033495">
    <property type="protein sequence ID" value="MPC71741.1"/>
    <property type="molecule type" value="Genomic_DNA"/>
</dbReference>
<accession>A0A5B7HG43</accession>
<keyword evidence="2" id="KW-1185">Reference proteome</keyword>
<comment type="caution">
    <text evidence="1">The sequence shown here is derived from an EMBL/GenBank/DDBJ whole genome shotgun (WGS) entry which is preliminary data.</text>
</comment>
<dbReference type="AlphaFoldDB" id="A0A5B7HG43"/>
<reference evidence="1 2" key="1">
    <citation type="submission" date="2019-05" db="EMBL/GenBank/DDBJ databases">
        <title>Another draft genome of Portunus trituberculatus and its Hox gene families provides insights of decapod evolution.</title>
        <authorList>
            <person name="Jeong J.-H."/>
            <person name="Song I."/>
            <person name="Kim S."/>
            <person name="Choi T."/>
            <person name="Kim D."/>
            <person name="Ryu S."/>
            <person name="Kim W."/>
        </authorList>
    </citation>
    <scope>NUCLEOTIDE SEQUENCE [LARGE SCALE GENOMIC DNA]</scope>
    <source>
        <tissue evidence="1">Muscle</tissue>
    </source>
</reference>
<organism evidence="1 2">
    <name type="scientific">Portunus trituberculatus</name>
    <name type="common">Swimming crab</name>
    <name type="synonym">Neptunus trituberculatus</name>
    <dbReference type="NCBI Taxonomy" id="210409"/>
    <lineage>
        <taxon>Eukaryota</taxon>
        <taxon>Metazoa</taxon>
        <taxon>Ecdysozoa</taxon>
        <taxon>Arthropoda</taxon>
        <taxon>Crustacea</taxon>
        <taxon>Multicrustacea</taxon>
        <taxon>Malacostraca</taxon>
        <taxon>Eumalacostraca</taxon>
        <taxon>Eucarida</taxon>
        <taxon>Decapoda</taxon>
        <taxon>Pleocyemata</taxon>
        <taxon>Brachyura</taxon>
        <taxon>Eubrachyura</taxon>
        <taxon>Portunoidea</taxon>
        <taxon>Portunidae</taxon>
        <taxon>Portuninae</taxon>
        <taxon>Portunus</taxon>
    </lineage>
</organism>
<gene>
    <name evidence="1" type="ORF">E2C01_066027</name>
</gene>
<name>A0A5B7HG43_PORTR</name>
<sequence length="64" mass="6975">MCSVLALFASCRAQTGFRRLCVAAFAPLLEVRGFILTSGTVTKQHCNSDCRNVLSGETLFENYG</sequence>